<organism evidence="1 2">
    <name type="scientific">Psychroflexus halocasei</name>
    <dbReference type="NCBI Taxonomy" id="908615"/>
    <lineage>
        <taxon>Bacteria</taxon>
        <taxon>Pseudomonadati</taxon>
        <taxon>Bacteroidota</taxon>
        <taxon>Flavobacteriia</taxon>
        <taxon>Flavobacteriales</taxon>
        <taxon>Flavobacteriaceae</taxon>
        <taxon>Psychroflexus</taxon>
    </lineage>
</organism>
<dbReference type="Proteomes" id="UP000198820">
    <property type="component" value="Unassembled WGS sequence"/>
</dbReference>
<dbReference type="AlphaFoldDB" id="A0A1H3X3L0"/>
<gene>
    <name evidence="1" type="ORF">SAMN05421540_102218</name>
</gene>
<proteinExistence type="predicted"/>
<evidence type="ECO:0008006" key="3">
    <source>
        <dbReference type="Google" id="ProtNLM"/>
    </source>
</evidence>
<reference evidence="1 2" key="1">
    <citation type="submission" date="2016-10" db="EMBL/GenBank/DDBJ databases">
        <authorList>
            <person name="de Groot N.N."/>
        </authorList>
    </citation>
    <scope>NUCLEOTIDE SEQUENCE [LARGE SCALE GENOMIC DNA]</scope>
    <source>
        <strain evidence="1 2">DSM 23581</strain>
    </source>
</reference>
<sequence>MKYERLTREQFEEMHQEFINFLATQQITVDEWEKIKKDQPGIVEQELDVFSDLVWEGVLNKVNYLEHFSPQQLFLFHFKDADIDLIAIKIENPAVDITTTDGYQWLRKNLNNDDVNIYTSTKPIAEERNTDIFALIKKGAHITKGDLYTYFEKIVVN</sequence>
<evidence type="ECO:0000313" key="2">
    <source>
        <dbReference type="Proteomes" id="UP000198820"/>
    </source>
</evidence>
<name>A0A1H3X3L0_9FLAO</name>
<evidence type="ECO:0000313" key="1">
    <source>
        <dbReference type="EMBL" id="SDZ93224.1"/>
    </source>
</evidence>
<dbReference type="Pfam" id="PF20105">
    <property type="entry name" value="DUF6495"/>
    <property type="match status" value="1"/>
</dbReference>
<dbReference type="STRING" id="908615.SAMN05421540_102218"/>
<dbReference type="EMBL" id="FNQF01000002">
    <property type="protein sequence ID" value="SDZ93224.1"/>
    <property type="molecule type" value="Genomic_DNA"/>
</dbReference>
<dbReference type="RefSeq" id="WP_093239397.1">
    <property type="nucleotide sequence ID" value="NZ_FNQF01000002.1"/>
</dbReference>
<keyword evidence="2" id="KW-1185">Reference proteome</keyword>
<dbReference type="InterPro" id="IPR045470">
    <property type="entry name" value="DUF6495"/>
</dbReference>
<accession>A0A1H3X3L0</accession>
<protein>
    <recommendedName>
        <fullName evidence="3">Histidyl-tRNA synthetase</fullName>
    </recommendedName>
</protein>